<name>H2BVY6_GILLR</name>
<protein>
    <submittedName>
        <fullName evidence="4">Alpha/beta hydrolase fold containing protein</fullName>
    </submittedName>
</protein>
<keyword evidence="1" id="KW-0808">Transferase</keyword>
<accession>H2BVY6</accession>
<dbReference type="OrthoDB" id="9800754at2"/>
<dbReference type="Proteomes" id="UP000003844">
    <property type="component" value="Unassembled WGS sequence"/>
</dbReference>
<organism evidence="4 5">
    <name type="scientific">Gillisia limnaea (strain DSM 15749 / LMG 21470 / R-8282)</name>
    <dbReference type="NCBI Taxonomy" id="865937"/>
    <lineage>
        <taxon>Bacteria</taxon>
        <taxon>Pseudomonadati</taxon>
        <taxon>Bacteroidota</taxon>
        <taxon>Flavobacteriia</taxon>
        <taxon>Flavobacteriales</taxon>
        <taxon>Flavobacteriaceae</taxon>
        <taxon>Gillisia</taxon>
    </lineage>
</organism>
<dbReference type="SUPFAM" id="SSF53474">
    <property type="entry name" value="alpha/beta-Hydrolases"/>
    <property type="match status" value="1"/>
</dbReference>
<dbReference type="AlphaFoldDB" id="H2BVY6"/>
<dbReference type="InterPro" id="IPR008220">
    <property type="entry name" value="HAT_MetX-like"/>
</dbReference>
<dbReference type="GO" id="GO:0009092">
    <property type="term" value="P:homoserine metabolic process"/>
    <property type="evidence" value="ECO:0007669"/>
    <property type="project" value="TreeGrafter"/>
</dbReference>
<feature type="active site" description="Nucleophile" evidence="2">
    <location>
        <position position="125"/>
    </location>
</feature>
<evidence type="ECO:0000313" key="4">
    <source>
        <dbReference type="EMBL" id="EHQ01869.1"/>
    </source>
</evidence>
<dbReference type="RefSeq" id="WP_006988186.1">
    <property type="nucleotide sequence ID" value="NZ_JH594606.1"/>
</dbReference>
<dbReference type="InterPro" id="IPR029058">
    <property type="entry name" value="AB_hydrolase_fold"/>
</dbReference>
<dbReference type="GO" id="GO:0009086">
    <property type="term" value="P:methionine biosynthetic process"/>
    <property type="evidence" value="ECO:0007669"/>
    <property type="project" value="TreeGrafter"/>
</dbReference>
<evidence type="ECO:0000313" key="5">
    <source>
        <dbReference type="Proteomes" id="UP000003844"/>
    </source>
</evidence>
<reference evidence="5" key="1">
    <citation type="journal article" date="2012" name="Stand. Genomic Sci.">
        <title>Genome sequence of the Antarctic rhodopsins-containing flavobacterium Gillisia limnaea type strain (R-8282(T)).</title>
        <authorList>
            <person name="Riedel T."/>
            <person name="Held B."/>
            <person name="Nolan M."/>
            <person name="Lucas S."/>
            <person name="Lapidus A."/>
            <person name="Tice H."/>
            <person name="Del Rio T.G."/>
            <person name="Cheng J.F."/>
            <person name="Han C."/>
            <person name="Tapia R."/>
            <person name="Goodwin L.A."/>
            <person name="Pitluck S."/>
            <person name="Liolios K."/>
            <person name="Mavromatis K."/>
            <person name="Pagani I."/>
            <person name="Ivanova N."/>
            <person name="Mikhailova N."/>
            <person name="Pati A."/>
            <person name="Chen A."/>
            <person name="Palaniappan K."/>
            <person name="Land M."/>
            <person name="Rohde M."/>
            <person name="Tindall B.J."/>
            <person name="Detter J.C."/>
            <person name="Goker M."/>
            <person name="Bristow J."/>
            <person name="Eisen J.A."/>
            <person name="Markowitz V."/>
            <person name="Hugenholtz P."/>
            <person name="Kyrpides N.C."/>
            <person name="Klenk H.P."/>
            <person name="Woyke T."/>
        </authorList>
    </citation>
    <scope>NUCLEOTIDE SEQUENCE [LARGE SCALE GENOMIC DNA]</scope>
    <source>
        <strain evidence="5">DSM 15749 / LMG 21470 / R-8282</strain>
    </source>
</reference>
<keyword evidence="4" id="KW-0378">Hydrolase</keyword>
<dbReference type="PIRSF" id="PIRSF000443">
    <property type="entry name" value="Homoser_Ac_trans"/>
    <property type="match status" value="1"/>
</dbReference>
<sequence>MLQEITISEFENSKGTVQNIHLSYQIFGRELGTAPIVLVNHSLSGNSEITGKNGWWNEIVGEGKSIDPRDYTILALDMPGNGFTGKSAHLLHNYKEFTLRDIAKIFVETIERLEITEIFAGIGGSIGGALLWEMAVLKPSLIRHLFPIATDYKATHWVKALCKVQDQILNNSAEPVKDARMHAMTFYRSPQSFTAKFGGFHEQNEGSWTIERWLEYHGNKLEERFQLATYKLMNHLLTTIDISNGNGDYISAAAKVESDIHIITVNSDRFFLPDDNWETFVDLSLRKKNVHIYEIKSVHGHDAFLIENAQLAGFLNPIFQTNKTTNENNKHRALWSR</sequence>
<dbReference type="EMBL" id="JH594606">
    <property type="protein sequence ID" value="EHQ01869.1"/>
    <property type="molecule type" value="Genomic_DNA"/>
</dbReference>
<dbReference type="PANTHER" id="PTHR32268">
    <property type="entry name" value="HOMOSERINE O-ACETYLTRANSFERASE"/>
    <property type="match status" value="1"/>
</dbReference>
<proteinExistence type="predicted"/>
<dbReference type="GO" id="GO:0004414">
    <property type="term" value="F:homoserine O-acetyltransferase activity"/>
    <property type="evidence" value="ECO:0007669"/>
    <property type="project" value="TreeGrafter"/>
</dbReference>
<evidence type="ECO:0000256" key="1">
    <source>
        <dbReference type="ARBA" id="ARBA00022679"/>
    </source>
</evidence>
<feature type="active site" evidence="2">
    <location>
        <position position="268"/>
    </location>
</feature>
<evidence type="ECO:0000256" key="2">
    <source>
        <dbReference type="PIRSR" id="PIRSR000443-1"/>
    </source>
</evidence>
<feature type="active site" evidence="2">
    <location>
        <position position="301"/>
    </location>
</feature>
<dbReference type="Gene3D" id="3.40.50.1820">
    <property type="entry name" value="alpha/beta hydrolase"/>
    <property type="match status" value="1"/>
</dbReference>
<gene>
    <name evidence="4" type="ORF">Gilli_1198</name>
</gene>
<dbReference type="HOGENOM" id="CLU_028760_1_2_10"/>
<dbReference type="STRING" id="865937.Gilli_1198"/>
<dbReference type="eggNOG" id="COG2021">
    <property type="taxonomic scope" value="Bacteria"/>
</dbReference>
<dbReference type="GO" id="GO:0016787">
    <property type="term" value="F:hydrolase activity"/>
    <property type="evidence" value="ECO:0007669"/>
    <property type="project" value="UniProtKB-KW"/>
</dbReference>
<keyword evidence="5" id="KW-1185">Reference proteome</keyword>
<dbReference type="PANTHER" id="PTHR32268:SF11">
    <property type="entry name" value="HOMOSERINE O-ACETYLTRANSFERASE"/>
    <property type="match status" value="1"/>
</dbReference>
<feature type="domain" description="AB hydrolase-1" evidence="3">
    <location>
        <begin position="35"/>
        <end position="170"/>
    </location>
</feature>
<dbReference type="InterPro" id="IPR000073">
    <property type="entry name" value="AB_hydrolase_1"/>
</dbReference>
<evidence type="ECO:0000259" key="3">
    <source>
        <dbReference type="Pfam" id="PF00561"/>
    </source>
</evidence>
<dbReference type="Pfam" id="PF00561">
    <property type="entry name" value="Abhydrolase_1"/>
    <property type="match status" value="1"/>
</dbReference>